<dbReference type="GO" id="GO:0016829">
    <property type="term" value="F:lyase activity"/>
    <property type="evidence" value="ECO:0007669"/>
    <property type="project" value="UniProtKB-KW"/>
</dbReference>
<keyword evidence="1 5" id="KW-0949">S-adenosyl-L-methionine</keyword>
<proteinExistence type="predicted"/>
<keyword evidence="6" id="KW-0670">Pyruvate</keyword>
<dbReference type="EMBL" id="FOEC01000004">
    <property type="protein sequence ID" value="SEO69639.1"/>
    <property type="molecule type" value="Genomic_DNA"/>
</dbReference>
<feature type="binding site" evidence="5">
    <location>
        <position position="37"/>
    </location>
    <ligand>
        <name>[4Fe-4S] cluster</name>
        <dbReference type="ChEBI" id="CHEBI:49883"/>
        <note>4Fe-4S-S-AdoMet</note>
    </ligand>
</feature>
<protein>
    <submittedName>
        <fullName evidence="6">Putative pyruvate formate lyase activating enzyme</fullName>
    </submittedName>
</protein>
<keyword evidence="3 5" id="KW-0408">Iron</keyword>
<evidence type="ECO:0000256" key="5">
    <source>
        <dbReference type="PIRSR" id="PIRSR004869-50"/>
    </source>
</evidence>
<dbReference type="InterPro" id="IPR040085">
    <property type="entry name" value="MJ0674-like"/>
</dbReference>
<keyword evidence="6" id="KW-0456">Lyase</keyword>
<evidence type="ECO:0000313" key="6">
    <source>
        <dbReference type="EMBL" id="SEO69639.1"/>
    </source>
</evidence>
<feature type="binding site" evidence="5">
    <location>
        <position position="44"/>
    </location>
    <ligand>
        <name>[4Fe-4S] cluster</name>
        <dbReference type="ChEBI" id="CHEBI:49883"/>
        <note>4Fe-4S-S-AdoMet</note>
    </ligand>
</feature>
<dbReference type="InterPro" id="IPR007197">
    <property type="entry name" value="rSAM"/>
</dbReference>
<gene>
    <name evidence="6" type="ORF">SAMN02910314_00897</name>
</gene>
<reference evidence="7" key="1">
    <citation type="submission" date="2016-10" db="EMBL/GenBank/DDBJ databases">
        <authorList>
            <person name="Varghese N."/>
        </authorList>
    </citation>
    <scope>NUCLEOTIDE SEQUENCE [LARGE SCALE GENOMIC DNA]</scope>
    <source>
        <strain evidence="7">DSM 21843</strain>
    </source>
</reference>
<evidence type="ECO:0000256" key="3">
    <source>
        <dbReference type="ARBA" id="ARBA00023004"/>
    </source>
</evidence>
<feature type="binding site" evidence="5">
    <location>
        <position position="41"/>
    </location>
    <ligand>
        <name>[4Fe-4S] cluster</name>
        <dbReference type="ChEBI" id="CHEBI:49883"/>
        <note>4Fe-4S-S-AdoMet</note>
    </ligand>
</feature>
<dbReference type="GO" id="GO:0046872">
    <property type="term" value="F:metal ion binding"/>
    <property type="evidence" value="ECO:0007669"/>
    <property type="project" value="UniProtKB-KW"/>
</dbReference>
<dbReference type="InterPro" id="IPR013785">
    <property type="entry name" value="Aldolase_TIM"/>
</dbReference>
<keyword evidence="7" id="KW-1185">Reference proteome</keyword>
<evidence type="ECO:0000256" key="4">
    <source>
        <dbReference type="ARBA" id="ARBA00023014"/>
    </source>
</evidence>
<dbReference type="SFLD" id="SFLDS00029">
    <property type="entry name" value="Radical_SAM"/>
    <property type="match status" value="1"/>
</dbReference>
<accession>A0A1H8RSP3</accession>
<evidence type="ECO:0000256" key="1">
    <source>
        <dbReference type="ARBA" id="ARBA00022691"/>
    </source>
</evidence>
<dbReference type="InterPro" id="IPR016431">
    <property type="entry name" value="Pyrv-formate_lyase-activ_prd"/>
</dbReference>
<dbReference type="PANTHER" id="PTHR43075:SF1">
    <property type="entry name" value="FORMATE LYASE ACTIVATING ENZYME, PUTATIVE (AFU_ORTHOLOGUE AFUA_2G15630)-RELATED"/>
    <property type="match status" value="1"/>
</dbReference>
<comment type="cofactor">
    <cofactor evidence="5">
        <name>[4Fe-4S] cluster</name>
        <dbReference type="ChEBI" id="CHEBI:49883"/>
    </cofactor>
    <text evidence="5">Binds 1 [4Fe-4S] cluster. The cluster is coordinated with 3 cysteines and an exchangeable S-adenosyl-L-methionine.</text>
</comment>
<keyword evidence="2 5" id="KW-0479">Metal-binding</keyword>
<dbReference type="GO" id="GO:0051536">
    <property type="term" value="F:iron-sulfur cluster binding"/>
    <property type="evidence" value="ECO:0007669"/>
    <property type="project" value="UniProtKB-KW"/>
</dbReference>
<dbReference type="Gene3D" id="3.20.20.70">
    <property type="entry name" value="Aldolase class I"/>
    <property type="match status" value="1"/>
</dbReference>
<evidence type="ECO:0000256" key="2">
    <source>
        <dbReference type="ARBA" id="ARBA00022723"/>
    </source>
</evidence>
<dbReference type="Proteomes" id="UP000182975">
    <property type="component" value="Unassembled WGS sequence"/>
</dbReference>
<dbReference type="PANTHER" id="PTHR43075">
    <property type="entry name" value="FORMATE LYASE ACTIVATING ENZYME, PUTATIVE (AFU_ORTHOLOGUE AFUA_2G15630)-RELATED"/>
    <property type="match status" value="1"/>
</dbReference>
<dbReference type="AlphaFoldDB" id="A0A1H8RSP3"/>
<dbReference type="STRING" id="79604.AAY81_06660"/>
<evidence type="ECO:0000313" key="7">
    <source>
        <dbReference type="Proteomes" id="UP000182975"/>
    </source>
</evidence>
<name>A0A1H8RSP3_9ACTN</name>
<sequence length="306" mass="34359">MCGAASELRIARAALHEWEEPPISVGAGSGAVFFSHCPLRCVFCQNVEIACGNHGTDVSVDRLARIFVELREQGAANINLVTPSHYFPFIRQAQQLLAGMEDALPEQRVQAGALSEFERKRVAKRHFELPFICNTSGYENASTIREYSDCIDVYLTDFRYWRDGESNAARTYSHAPEYFDVASQALAAMAEAAGEPAFGLFGGEERLERGVVIRHLLMPGRLQESKHILDYLWHEYGSSVLYSIMNQYTPMRDFPNLPELNHTVPEHEYDQLLDFADTLGMVDYFWQEGGAATESFIPAFDNTGVV</sequence>
<organism evidence="6 7">
    <name type="scientific">Denitrobacterium detoxificans</name>
    <dbReference type="NCBI Taxonomy" id="79604"/>
    <lineage>
        <taxon>Bacteria</taxon>
        <taxon>Bacillati</taxon>
        <taxon>Actinomycetota</taxon>
        <taxon>Coriobacteriia</taxon>
        <taxon>Eggerthellales</taxon>
        <taxon>Eggerthellaceae</taxon>
        <taxon>Denitrobacterium</taxon>
    </lineage>
</organism>
<dbReference type="PIRSF" id="PIRSF004869">
    <property type="entry name" value="PflX_prd"/>
    <property type="match status" value="1"/>
</dbReference>
<keyword evidence="4 5" id="KW-0411">Iron-sulfur</keyword>